<dbReference type="AlphaFoldDB" id="A0A381YXV3"/>
<reference evidence="2" key="1">
    <citation type="submission" date="2018-05" db="EMBL/GenBank/DDBJ databases">
        <authorList>
            <person name="Lanie J.A."/>
            <person name="Ng W.-L."/>
            <person name="Kazmierczak K.M."/>
            <person name="Andrzejewski T.M."/>
            <person name="Davidsen T.M."/>
            <person name="Wayne K.J."/>
            <person name="Tettelin H."/>
            <person name="Glass J.I."/>
            <person name="Rusch D."/>
            <person name="Podicherti R."/>
            <person name="Tsui H.-C.T."/>
            <person name="Winkler M.E."/>
        </authorList>
    </citation>
    <scope>NUCLEOTIDE SEQUENCE</scope>
</reference>
<dbReference type="PANTHER" id="PTHR23088">
    <property type="entry name" value="NITRILASE-RELATED"/>
    <property type="match status" value="1"/>
</dbReference>
<dbReference type="Pfam" id="PF00795">
    <property type="entry name" value="CN_hydrolase"/>
    <property type="match status" value="1"/>
</dbReference>
<protein>
    <recommendedName>
        <fullName evidence="1">CN hydrolase domain-containing protein</fullName>
    </recommendedName>
</protein>
<dbReference type="PROSITE" id="PS50263">
    <property type="entry name" value="CN_HYDROLASE"/>
    <property type="match status" value="1"/>
</dbReference>
<name>A0A381YXV3_9ZZZZ</name>
<feature type="domain" description="CN hydrolase" evidence="1">
    <location>
        <begin position="5"/>
        <end position="256"/>
    </location>
</feature>
<evidence type="ECO:0000259" key="1">
    <source>
        <dbReference type="PROSITE" id="PS50263"/>
    </source>
</evidence>
<evidence type="ECO:0000313" key="2">
    <source>
        <dbReference type="EMBL" id="SVA81848.1"/>
    </source>
</evidence>
<dbReference type="InterPro" id="IPR003010">
    <property type="entry name" value="C-N_Hydrolase"/>
</dbReference>
<proteinExistence type="predicted"/>
<dbReference type="Gene3D" id="3.60.110.10">
    <property type="entry name" value="Carbon-nitrogen hydrolase"/>
    <property type="match status" value="1"/>
</dbReference>
<dbReference type="PANTHER" id="PTHR23088:SF27">
    <property type="entry name" value="DEAMINATED GLUTATHIONE AMIDASE"/>
    <property type="match status" value="1"/>
</dbReference>
<dbReference type="EMBL" id="UINC01019336">
    <property type="protein sequence ID" value="SVA81848.1"/>
    <property type="molecule type" value="Genomic_DNA"/>
</dbReference>
<accession>A0A381YXV3</accession>
<gene>
    <name evidence="2" type="ORF">METZ01_LOCUS134702</name>
</gene>
<dbReference type="InterPro" id="IPR036526">
    <property type="entry name" value="C-N_Hydrolase_sf"/>
</dbReference>
<dbReference type="CDD" id="cd07197">
    <property type="entry name" value="nitrilase"/>
    <property type="match status" value="1"/>
</dbReference>
<sequence length="277" mass="30066">MTEVLKIGMGQLLVEGGEPERNLKRAGKMLEDAAEKSCRLVLLPECLDFAWTHPSAKTEAQPIPGPYSDILCKLAKTYNLYLCAGLTERSEDKVYNTAIFISPEGNILLKYRKINVLTVAQDIYSIGQTLSVVKTPFGVVGVNICSDNYIDSLDIGHTLARMGAQIILSPSSWTVDYSIVEGDILYGKKWLKPYQTLAVAHDLIVVSATAVGVIVGGVYEGKKMVGCSLAVNKDGIVAEGKYNEFTGQLVIADITIPPPRVLGTAIGESLKMRGLYH</sequence>
<organism evidence="2">
    <name type="scientific">marine metagenome</name>
    <dbReference type="NCBI Taxonomy" id="408172"/>
    <lineage>
        <taxon>unclassified sequences</taxon>
        <taxon>metagenomes</taxon>
        <taxon>ecological metagenomes</taxon>
    </lineage>
</organism>
<dbReference type="SUPFAM" id="SSF56317">
    <property type="entry name" value="Carbon-nitrogen hydrolase"/>
    <property type="match status" value="1"/>
</dbReference>